<name>A0A9P6CF96_9AGAR</name>
<feature type="active site" description="Proton acceptor" evidence="8">
    <location>
        <position position="584"/>
    </location>
</feature>
<feature type="binding site" evidence="9">
    <location>
        <begin position="540"/>
        <end position="541"/>
    </location>
    <ligand>
        <name>FAD</name>
        <dbReference type="ChEBI" id="CHEBI:57692"/>
    </ligand>
</feature>
<dbReference type="InterPro" id="IPR007867">
    <property type="entry name" value="GMC_OxRtase_C"/>
</dbReference>
<feature type="domain" description="Glucose-methanol-choline oxidoreductase N-terminal" evidence="11">
    <location>
        <begin position="92"/>
        <end position="115"/>
    </location>
</feature>
<dbReference type="InterPro" id="IPR012132">
    <property type="entry name" value="GMC_OxRdtase"/>
</dbReference>
<dbReference type="Pfam" id="PF00732">
    <property type="entry name" value="GMC_oxred_N"/>
    <property type="match status" value="1"/>
</dbReference>
<comment type="caution">
    <text evidence="13">The sequence shown here is derived from an EMBL/GenBank/DDBJ whole genome shotgun (WGS) entry which is preliminary data.</text>
</comment>
<feature type="active site" description="Proton donor" evidence="8">
    <location>
        <position position="541"/>
    </location>
</feature>
<evidence type="ECO:0000256" key="8">
    <source>
        <dbReference type="PIRSR" id="PIRSR000137-1"/>
    </source>
</evidence>
<evidence type="ECO:0000256" key="9">
    <source>
        <dbReference type="PIRSR" id="PIRSR000137-2"/>
    </source>
</evidence>
<evidence type="ECO:0000256" key="3">
    <source>
        <dbReference type="ARBA" id="ARBA00022630"/>
    </source>
</evidence>
<evidence type="ECO:0000313" key="14">
    <source>
        <dbReference type="Proteomes" id="UP000807353"/>
    </source>
</evidence>
<dbReference type="Pfam" id="PF05199">
    <property type="entry name" value="GMC_oxred_C"/>
    <property type="match status" value="1"/>
</dbReference>
<dbReference type="InterPro" id="IPR036188">
    <property type="entry name" value="FAD/NAD-bd_sf"/>
</dbReference>
<accession>A0A9P6CF96</accession>
<dbReference type="AlphaFoldDB" id="A0A9P6CF96"/>
<dbReference type="SUPFAM" id="SSF54373">
    <property type="entry name" value="FAD-linked reductases, C-terminal domain"/>
    <property type="match status" value="1"/>
</dbReference>
<dbReference type="PROSITE" id="PS00624">
    <property type="entry name" value="GMC_OXRED_2"/>
    <property type="match status" value="1"/>
</dbReference>
<dbReference type="Proteomes" id="UP000807353">
    <property type="component" value="Unassembled WGS sequence"/>
</dbReference>
<dbReference type="OrthoDB" id="269227at2759"/>
<reference evidence="13" key="1">
    <citation type="submission" date="2020-11" db="EMBL/GenBank/DDBJ databases">
        <authorList>
            <consortium name="DOE Joint Genome Institute"/>
            <person name="Ahrendt S."/>
            <person name="Riley R."/>
            <person name="Andreopoulos W."/>
            <person name="Labutti K."/>
            <person name="Pangilinan J."/>
            <person name="Ruiz-Duenas F.J."/>
            <person name="Barrasa J.M."/>
            <person name="Sanchez-Garcia M."/>
            <person name="Camarero S."/>
            <person name="Miyauchi S."/>
            <person name="Serrano A."/>
            <person name="Linde D."/>
            <person name="Babiker R."/>
            <person name="Drula E."/>
            <person name="Ayuso-Fernandez I."/>
            <person name="Pacheco R."/>
            <person name="Padilla G."/>
            <person name="Ferreira P."/>
            <person name="Barriuso J."/>
            <person name="Kellner H."/>
            <person name="Castanera R."/>
            <person name="Alfaro M."/>
            <person name="Ramirez L."/>
            <person name="Pisabarro A.G."/>
            <person name="Kuo A."/>
            <person name="Tritt A."/>
            <person name="Lipzen A."/>
            <person name="He G."/>
            <person name="Yan M."/>
            <person name="Ng V."/>
            <person name="Cullen D."/>
            <person name="Martin F."/>
            <person name="Rosso M.-N."/>
            <person name="Henrissat B."/>
            <person name="Hibbett D."/>
            <person name="Martinez A.T."/>
            <person name="Grigoriev I.V."/>
        </authorList>
    </citation>
    <scope>NUCLEOTIDE SEQUENCE</scope>
    <source>
        <strain evidence="13">CBS 247.69</strain>
    </source>
</reference>
<proteinExistence type="inferred from homology"/>
<evidence type="ECO:0000256" key="6">
    <source>
        <dbReference type="ARBA" id="ARBA00023002"/>
    </source>
</evidence>
<dbReference type="PIRSF" id="PIRSF000137">
    <property type="entry name" value="Alcohol_oxidase"/>
    <property type="match status" value="1"/>
</dbReference>
<evidence type="ECO:0000256" key="7">
    <source>
        <dbReference type="ARBA" id="ARBA00023180"/>
    </source>
</evidence>
<evidence type="ECO:0000256" key="2">
    <source>
        <dbReference type="ARBA" id="ARBA00010790"/>
    </source>
</evidence>
<dbReference type="EMBL" id="MU150260">
    <property type="protein sequence ID" value="KAF9463702.1"/>
    <property type="molecule type" value="Genomic_DNA"/>
</dbReference>
<evidence type="ECO:0000256" key="1">
    <source>
        <dbReference type="ARBA" id="ARBA00001974"/>
    </source>
</evidence>
<dbReference type="GO" id="GO:0016614">
    <property type="term" value="F:oxidoreductase activity, acting on CH-OH group of donors"/>
    <property type="evidence" value="ECO:0007669"/>
    <property type="project" value="InterPro"/>
</dbReference>
<dbReference type="PROSITE" id="PS00623">
    <property type="entry name" value="GMC_OXRED_1"/>
    <property type="match status" value="1"/>
</dbReference>
<evidence type="ECO:0000256" key="5">
    <source>
        <dbReference type="ARBA" id="ARBA00022827"/>
    </source>
</evidence>
<keyword evidence="4" id="KW-0732">Signal</keyword>
<dbReference type="Gene3D" id="3.50.50.60">
    <property type="entry name" value="FAD/NAD(P)-binding domain"/>
    <property type="match status" value="1"/>
</dbReference>
<dbReference type="Gene3D" id="3.30.560.10">
    <property type="entry name" value="Glucose Oxidase, domain 3"/>
    <property type="match status" value="1"/>
</dbReference>
<keyword evidence="3 10" id="KW-0285">Flavoprotein</keyword>
<comment type="cofactor">
    <cofactor evidence="1 9">
        <name>FAD</name>
        <dbReference type="ChEBI" id="CHEBI:57692"/>
    </cofactor>
</comment>
<feature type="domain" description="Glucose-methanol-choline oxidoreductase N-terminal" evidence="12">
    <location>
        <begin position="283"/>
        <end position="297"/>
    </location>
</feature>
<gene>
    <name evidence="13" type="ORF">BDZ94DRAFT_1321644</name>
</gene>
<sequence length="604" mass="65571">MPFVTVADVKDKVYDFVIIGGGTAGLLIAGRISQNVSTTVLVLDAGKSNLGDPVIVRPGQFGGTFMNPDYDWAFMTVPQPFANGRPLFWPRGKSLGGSSAMNSAMWSKPPKVDINAWEKLGNPGWNWENYQRISEGLASFTPNNEEITRYSEPFQAPWREPFGHGPIKLMPTKRVLPAQLKMQDTFVNAGLPIAASPDKGVPDGCYIAPMTLDPINHERSYAPNEFLLPHLERANLQVLTEAHANRIITSAGSDGLVATGVEFSVGNEVCIAQVAKEVIICAGTIKSPQILELSGIGNPEVLNRAGIPVKVALNGVGENVQEHLHVDLSFQLKDGAPDNTLDVLRDPEVAMKHMALFEQGEGALMISPNPFAYCSLSTVSPRADALLADVRKKIDSEKAKYPPGRLEQYEVMLSKIENGAPGFEVVVFPGHVSAPKQPEPGKKYITLAAATNYNFSRGSIHIQSNDPKDPLLIDPHCFEHEFDAQVFLDMVKFIRRIAATAPISDYFEGSPKEAEANLGAEFDTDEKIMDFIKTFAASTWHTAGSLAMLPKDKNGVVDAELKVYGTKNIRVADMSVVPLHISGHPVATAYAIGGFAAEIIQRSA</sequence>
<organism evidence="13 14">
    <name type="scientific">Collybia nuda</name>
    <dbReference type="NCBI Taxonomy" id="64659"/>
    <lineage>
        <taxon>Eukaryota</taxon>
        <taxon>Fungi</taxon>
        <taxon>Dikarya</taxon>
        <taxon>Basidiomycota</taxon>
        <taxon>Agaricomycotina</taxon>
        <taxon>Agaricomycetes</taxon>
        <taxon>Agaricomycetidae</taxon>
        <taxon>Agaricales</taxon>
        <taxon>Tricholomatineae</taxon>
        <taxon>Clitocybaceae</taxon>
        <taxon>Collybia</taxon>
    </lineage>
</organism>
<dbReference type="InterPro" id="IPR000172">
    <property type="entry name" value="GMC_OxRdtase_N"/>
</dbReference>
<keyword evidence="7" id="KW-0325">Glycoprotein</keyword>
<keyword evidence="5 9" id="KW-0274">FAD</keyword>
<evidence type="ECO:0000256" key="10">
    <source>
        <dbReference type="RuleBase" id="RU003968"/>
    </source>
</evidence>
<dbReference type="PANTHER" id="PTHR11552:SF201">
    <property type="entry name" value="GLUCOSE-METHANOL-CHOLINE OXIDOREDUCTASE N-TERMINAL DOMAIN-CONTAINING PROTEIN"/>
    <property type="match status" value="1"/>
</dbReference>
<dbReference type="PANTHER" id="PTHR11552">
    <property type="entry name" value="GLUCOSE-METHANOL-CHOLINE GMC OXIDOREDUCTASE"/>
    <property type="match status" value="1"/>
</dbReference>
<comment type="similarity">
    <text evidence="2 10">Belongs to the GMC oxidoreductase family.</text>
</comment>
<keyword evidence="14" id="KW-1185">Reference proteome</keyword>
<protein>
    <submittedName>
        <fullName evidence="13">GMC oxidoreductase</fullName>
    </submittedName>
</protein>
<dbReference type="SUPFAM" id="SSF51905">
    <property type="entry name" value="FAD/NAD(P)-binding domain"/>
    <property type="match status" value="1"/>
</dbReference>
<evidence type="ECO:0000259" key="12">
    <source>
        <dbReference type="PROSITE" id="PS00624"/>
    </source>
</evidence>
<evidence type="ECO:0000313" key="13">
    <source>
        <dbReference type="EMBL" id="KAF9463702.1"/>
    </source>
</evidence>
<evidence type="ECO:0000259" key="11">
    <source>
        <dbReference type="PROSITE" id="PS00623"/>
    </source>
</evidence>
<evidence type="ECO:0000256" key="4">
    <source>
        <dbReference type="ARBA" id="ARBA00022729"/>
    </source>
</evidence>
<keyword evidence="6" id="KW-0560">Oxidoreductase</keyword>
<dbReference type="GO" id="GO:0050660">
    <property type="term" value="F:flavin adenine dinucleotide binding"/>
    <property type="evidence" value="ECO:0007669"/>
    <property type="project" value="InterPro"/>
</dbReference>